<gene>
    <name evidence="4" type="ORF">H9L19_07355</name>
</gene>
<evidence type="ECO:0000313" key="5">
    <source>
        <dbReference type="Proteomes" id="UP000515800"/>
    </source>
</evidence>
<dbReference type="PROSITE" id="PS00409">
    <property type="entry name" value="PROKAR_NTER_METHYL"/>
    <property type="match status" value="1"/>
</dbReference>
<dbReference type="InterPro" id="IPR045584">
    <property type="entry name" value="Pilin-like"/>
</dbReference>
<dbReference type="Pfam" id="PF07963">
    <property type="entry name" value="N_methyl"/>
    <property type="match status" value="1"/>
</dbReference>
<sequence length="107" mass="12214">MVKKYQKAGFTLIEVVTALFIVGLLMLLMLPNINRIKAIANQYQASAMQQTIRGQINLFELAHPDDLPVTKEKLIAREYLTQEQGKRMLALKLEIDDNGDVNTREKK</sequence>
<evidence type="ECO:0000256" key="2">
    <source>
        <dbReference type="ARBA" id="ARBA00023287"/>
    </source>
</evidence>
<dbReference type="RefSeq" id="WP_187529009.1">
    <property type="nucleotide sequence ID" value="NZ_CP060724.1"/>
</dbReference>
<dbReference type="Proteomes" id="UP000515800">
    <property type="component" value="Chromosome"/>
</dbReference>
<keyword evidence="3" id="KW-0472">Membrane</keyword>
<dbReference type="GO" id="GO:0030420">
    <property type="term" value="P:establishment of competence for transformation"/>
    <property type="evidence" value="ECO:0007669"/>
    <property type="project" value="UniProtKB-KW"/>
</dbReference>
<keyword evidence="5" id="KW-1185">Reference proteome</keyword>
<reference evidence="4 5" key="1">
    <citation type="submission" date="2020-08" db="EMBL/GenBank/DDBJ databases">
        <title>Genome sequence of Weissella diestrammenae KACC 16890T.</title>
        <authorList>
            <person name="Hyun D.-W."/>
            <person name="Bae J.-W."/>
        </authorList>
    </citation>
    <scope>NUCLEOTIDE SEQUENCE [LARGE SCALE GENOMIC DNA]</scope>
    <source>
        <strain evidence="4 5">KACC 16890</strain>
    </source>
</reference>
<feature type="transmembrane region" description="Helical" evidence="3">
    <location>
        <begin position="12"/>
        <end position="30"/>
    </location>
</feature>
<evidence type="ECO:0000256" key="3">
    <source>
        <dbReference type="SAM" id="Phobius"/>
    </source>
</evidence>
<comment type="subcellular location">
    <subcellularLocation>
        <location evidence="1">Cell surface</location>
    </subcellularLocation>
</comment>
<evidence type="ECO:0000313" key="4">
    <source>
        <dbReference type="EMBL" id="QNN75174.1"/>
    </source>
</evidence>
<dbReference type="NCBIfam" id="TIGR02532">
    <property type="entry name" value="IV_pilin_GFxxxE"/>
    <property type="match status" value="1"/>
</dbReference>
<dbReference type="GO" id="GO:0009986">
    <property type="term" value="C:cell surface"/>
    <property type="evidence" value="ECO:0007669"/>
    <property type="project" value="UniProtKB-SubCell"/>
</dbReference>
<dbReference type="KEGG" id="wdi:H9L19_07355"/>
<dbReference type="InterPro" id="IPR012902">
    <property type="entry name" value="N_methyl_site"/>
</dbReference>
<protein>
    <submittedName>
        <fullName evidence="4">Prepilin-type N-terminal cleavage/methylation domain-containing protein</fullName>
    </submittedName>
</protein>
<keyword evidence="2" id="KW-0178">Competence</keyword>
<evidence type="ECO:0000256" key="1">
    <source>
        <dbReference type="ARBA" id="ARBA00004241"/>
    </source>
</evidence>
<dbReference type="EMBL" id="CP060724">
    <property type="protein sequence ID" value="QNN75174.1"/>
    <property type="molecule type" value="Genomic_DNA"/>
</dbReference>
<keyword evidence="3" id="KW-1133">Transmembrane helix</keyword>
<keyword evidence="3" id="KW-0812">Transmembrane</keyword>
<proteinExistence type="predicted"/>
<organism evidence="4 5">
    <name type="scientific">Weissella diestrammenae</name>
    <dbReference type="NCBI Taxonomy" id="1162633"/>
    <lineage>
        <taxon>Bacteria</taxon>
        <taxon>Bacillati</taxon>
        <taxon>Bacillota</taxon>
        <taxon>Bacilli</taxon>
        <taxon>Lactobacillales</taxon>
        <taxon>Lactobacillaceae</taxon>
        <taxon>Weissella</taxon>
    </lineage>
</organism>
<accession>A0A7G9T4Z9</accession>
<dbReference type="SUPFAM" id="SSF54523">
    <property type="entry name" value="Pili subunits"/>
    <property type="match status" value="1"/>
</dbReference>
<dbReference type="AlphaFoldDB" id="A0A7G9T4Z9"/>
<name>A0A7G9T4Z9_9LACO</name>